<gene>
    <name evidence="6" type="ORF">G3T36_17560</name>
</gene>
<evidence type="ECO:0000313" key="7">
    <source>
        <dbReference type="Proteomes" id="UP000474967"/>
    </source>
</evidence>
<organism evidence="6 7">
    <name type="scientific">Leifsonia tongyongensis</name>
    <dbReference type="NCBI Taxonomy" id="1268043"/>
    <lineage>
        <taxon>Bacteria</taxon>
        <taxon>Bacillati</taxon>
        <taxon>Actinomycetota</taxon>
        <taxon>Actinomycetes</taxon>
        <taxon>Micrococcales</taxon>
        <taxon>Microbacteriaceae</taxon>
        <taxon>Leifsonia</taxon>
    </lineage>
</organism>
<dbReference type="InterPro" id="IPR005119">
    <property type="entry name" value="LysR_subst-bd"/>
</dbReference>
<dbReference type="PANTHER" id="PTHR30419">
    <property type="entry name" value="HTH-TYPE TRANSCRIPTIONAL REGULATOR YBHD"/>
    <property type="match status" value="1"/>
</dbReference>
<dbReference type="Gene3D" id="1.10.10.10">
    <property type="entry name" value="Winged helix-like DNA-binding domain superfamily/Winged helix DNA-binding domain"/>
    <property type="match status" value="1"/>
</dbReference>
<evidence type="ECO:0000313" key="6">
    <source>
        <dbReference type="EMBL" id="NEN07666.1"/>
    </source>
</evidence>
<accession>A0A6L9Y275</accession>
<dbReference type="Gene3D" id="3.40.190.290">
    <property type="match status" value="1"/>
</dbReference>
<keyword evidence="2" id="KW-0805">Transcription regulation</keyword>
<evidence type="ECO:0000256" key="3">
    <source>
        <dbReference type="ARBA" id="ARBA00023125"/>
    </source>
</evidence>
<comment type="caution">
    <text evidence="6">The sequence shown here is derived from an EMBL/GenBank/DDBJ whole genome shotgun (WGS) entry which is preliminary data.</text>
</comment>
<proteinExistence type="inferred from homology"/>
<dbReference type="AlphaFoldDB" id="A0A6L9Y275"/>
<dbReference type="InterPro" id="IPR036388">
    <property type="entry name" value="WH-like_DNA-bd_sf"/>
</dbReference>
<sequence>MNLSIEQLRVISAVAQSSSFSEAARSLRLTQPAVSRTVQTVEAHVGAQLFARTTRMVELTADGIEFLSVAAAILDEFDAGMGRFAAFQRADRGLLTVAALPVLASGMLAQVVSAFLATRPEVQLNLVTGSAKEVLERLHSGDADVAITELPTEAAGLLVTPLGSDPACAVVPRDHPLGQMGEVRWQDLIHHNFIALSKGTSVRRLTDEGFKAAAVYPNTTVTVDATVTAIAMMSHGMGITVFPLSTQSLTTAGELRFVPLEEPAVSRELAVIAPASPAPSALARQFSATVVSFRTTLAGGPPQPF</sequence>
<keyword evidence="4" id="KW-0804">Transcription</keyword>
<dbReference type="SUPFAM" id="SSF53850">
    <property type="entry name" value="Periplasmic binding protein-like II"/>
    <property type="match status" value="1"/>
</dbReference>
<dbReference type="InterPro" id="IPR050950">
    <property type="entry name" value="HTH-type_LysR_regulators"/>
</dbReference>
<dbReference type="EMBL" id="JAAGWY010000005">
    <property type="protein sequence ID" value="NEN07666.1"/>
    <property type="molecule type" value="Genomic_DNA"/>
</dbReference>
<comment type="similarity">
    <text evidence="1">Belongs to the LysR transcriptional regulatory family.</text>
</comment>
<evidence type="ECO:0000259" key="5">
    <source>
        <dbReference type="PROSITE" id="PS50931"/>
    </source>
</evidence>
<feature type="domain" description="HTH lysR-type" evidence="5">
    <location>
        <begin position="1"/>
        <end position="60"/>
    </location>
</feature>
<dbReference type="InterPro" id="IPR000847">
    <property type="entry name" value="LysR_HTH_N"/>
</dbReference>
<evidence type="ECO:0000256" key="1">
    <source>
        <dbReference type="ARBA" id="ARBA00009437"/>
    </source>
</evidence>
<reference evidence="6 7" key="1">
    <citation type="journal article" date="2014" name="J. Microbiol.">
        <title>Diaminobutyricibacter tongyongensis gen. nov., sp. nov. and Homoserinibacter gongjuensis gen. nov., sp. nov. belong to the family Microbacteriaceae.</title>
        <authorList>
            <person name="Kim S.J."/>
            <person name="Ahn J.H."/>
            <person name="Weon H.Y."/>
            <person name="Hamada M."/>
            <person name="Suzuki K."/>
            <person name="Kwon S.W."/>
        </authorList>
    </citation>
    <scope>NUCLEOTIDE SEQUENCE [LARGE SCALE GENOMIC DNA]</scope>
    <source>
        <strain evidence="6 7">NBRC 108724</strain>
    </source>
</reference>
<protein>
    <submittedName>
        <fullName evidence="6">LysR family transcriptional regulator</fullName>
    </submittedName>
</protein>
<dbReference type="FunFam" id="1.10.10.10:FF:000001">
    <property type="entry name" value="LysR family transcriptional regulator"/>
    <property type="match status" value="1"/>
</dbReference>
<dbReference type="GO" id="GO:0003700">
    <property type="term" value="F:DNA-binding transcription factor activity"/>
    <property type="evidence" value="ECO:0007669"/>
    <property type="project" value="InterPro"/>
</dbReference>
<dbReference type="InterPro" id="IPR036390">
    <property type="entry name" value="WH_DNA-bd_sf"/>
</dbReference>
<dbReference type="PRINTS" id="PR00039">
    <property type="entry name" value="HTHLYSR"/>
</dbReference>
<keyword evidence="7" id="KW-1185">Reference proteome</keyword>
<name>A0A6L9Y275_9MICO</name>
<dbReference type="GO" id="GO:0005829">
    <property type="term" value="C:cytosol"/>
    <property type="evidence" value="ECO:0007669"/>
    <property type="project" value="TreeGrafter"/>
</dbReference>
<dbReference type="CDD" id="cd05466">
    <property type="entry name" value="PBP2_LTTR_substrate"/>
    <property type="match status" value="1"/>
</dbReference>
<dbReference type="Proteomes" id="UP000474967">
    <property type="component" value="Unassembled WGS sequence"/>
</dbReference>
<dbReference type="Pfam" id="PF03466">
    <property type="entry name" value="LysR_substrate"/>
    <property type="match status" value="1"/>
</dbReference>
<dbReference type="PROSITE" id="PS50931">
    <property type="entry name" value="HTH_LYSR"/>
    <property type="match status" value="1"/>
</dbReference>
<dbReference type="Pfam" id="PF00126">
    <property type="entry name" value="HTH_1"/>
    <property type="match status" value="1"/>
</dbReference>
<dbReference type="SUPFAM" id="SSF46785">
    <property type="entry name" value="Winged helix' DNA-binding domain"/>
    <property type="match status" value="1"/>
</dbReference>
<dbReference type="GO" id="GO:0003677">
    <property type="term" value="F:DNA binding"/>
    <property type="evidence" value="ECO:0007669"/>
    <property type="project" value="UniProtKB-KW"/>
</dbReference>
<evidence type="ECO:0000256" key="4">
    <source>
        <dbReference type="ARBA" id="ARBA00023163"/>
    </source>
</evidence>
<evidence type="ECO:0000256" key="2">
    <source>
        <dbReference type="ARBA" id="ARBA00023015"/>
    </source>
</evidence>
<dbReference type="RefSeq" id="WP_163291167.1">
    <property type="nucleotide sequence ID" value="NZ_JAAGWY010000005.1"/>
</dbReference>
<keyword evidence="3" id="KW-0238">DNA-binding</keyword>